<dbReference type="Proteomes" id="UP000254634">
    <property type="component" value="Unassembled WGS sequence"/>
</dbReference>
<accession>A0A380L296</accession>
<evidence type="ECO:0000256" key="4">
    <source>
        <dbReference type="ARBA" id="ARBA00022833"/>
    </source>
</evidence>
<name>A0A380L296_9STRE</name>
<dbReference type="InterPro" id="IPR051453">
    <property type="entry name" value="MBL_Glyoxalase_II"/>
</dbReference>
<proteinExistence type="predicted"/>
<dbReference type="PANTHER" id="PTHR46233">
    <property type="entry name" value="HYDROXYACYLGLUTATHIONE HYDROLASE GLOC"/>
    <property type="match status" value="1"/>
</dbReference>
<evidence type="ECO:0000259" key="5">
    <source>
        <dbReference type="SMART" id="SM00849"/>
    </source>
</evidence>
<dbReference type="GO" id="GO:0016787">
    <property type="term" value="F:hydrolase activity"/>
    <property type="evidence" value="ECO:0007669"/>
    <property type="project" value="UniProtKB-KW"/>
</dbReference>
<keyword evidence="7" id="KW-1185">Reference proteome</keyword>
<sequence>MKLHKTLNEQAYENTYYLENDSHLIVIDPGSNWERIQAKIKEINKPISAILLTHTHYDHIMSLDLVRETFGKPPVYVAESEATWLYTPEYNLSGLARHDDIADLVLAPAEHFFVYEQDYDLDGFHFYVLETPGHSIGGVSFVFPEEHLVITGDALFCESIGRTDLYTGNQDQLISAIKEKLLTLPKDYDVYPGHGHETTIAHEKMFNPFLRG</sequence>
<protein>
    <submittedName>
        <fullName evidence="6">Metallo-beta-lactamase superfamily protein 4</fullName>
    </submittedName>
</protein>
<dbReference type="GO" id="GO:0046872">
    <property type="term" value="F:metal ion binding"/>
    <property type="evidence" value="ECO:0007669"/>
    <property type="project" value="UniProtKB-KW"/>
</dbReference>
<feature type="domain" description="Metallo-beta-lactamase" evidence="5">
    <location>
        <begin position="12"/>
        <end position="194"/>
    </location>
</feature>
<keyword evidence="2" id="KW-0479">Metal-binding</keyword>
<dbReference type="PANTHER" id="PTHR46233:SF3">
    <property type="entry name" value="HYDROXYACYLGLUTATHIONE HYDROLASE GLOC"/>
    <property type="match status" value="1"/>
</dbReference>
<evidence type="ECO:0000313" key="7">
    <source>
        <dbReference type="Proteomes" id="UP000254634"/>
    </source>
</evidence>
<keyword evidence="4" id="KW-0862">Zinc</keyword>
<dbReference type="EMBL" id="UHFR01000005">
    <property type="protein sequence ID" value="SUN77367.1"/>
    <property type="molecule type" value="Genomic_DNA"/>
</dbReference>
<comment type="cofactor">
    <cofactor evidence="1">
        <name>Zn(2+)</name>
        <dbReference type="ChEBI" id="CHEBI:29105"/>
    </cofactor>
</comment>
<evidence type="ECO:0000313" key="6">
    <source>
        <dbReference type="EMBL" id="SUN77367.1"/>
    </source>
</evidence>
<dbReference type="AlphaFoldDB" id="A0A380L296"/>
<dbReference type="SMART" id="SM00849">
    <property type="entry name" value="Lactamase_B"/>
    <property type="match status" value="1"/>
</dbReference>
<dbReference type="CDD" id="cd06262">
    <property type="entry name" value="metallo-hydrolase-like_MBL-fold"/>
    <property type="match status" value="1"/>
</dbReference>
<dbReference type="STRING" id="1123307.GCA_000380065_01496"/>
<dbReference type="Pfam" id="PF00753">
    <property type="entry name" value="Lactamase_B"/>
    <property type="match status" value="1"/>
</dbReference>
<evidence type="ECO:0000256" key="3">
    <source>
        <dbReference type="ARBA" id="ARBA00022801"/>
    </source>
</evidence>
<reference evidence="6" key="1">
    <citation type="submission" date="2018-06" db="EMBL/GenBank/DDBJ databases">
        <authorList>
            <consortium name="Pathogen Informatics"/>
            <person name="Doyle S."/>
        </authorList>
    </citation>
    <scope>NUCLEOTIDE SEQUENCE [LARGE SCALE GENOMIC DNA]</scope>
    <source>
        <strain evidence="6">NCTC13765</strain>
    </source>
</reference>
<gene>
    <name evidence="6" type="ORF">NCTC13765_01886</name>
</gene>
<evidence type="ECO:0000256" key="1">
    <source>
        <dbReference type="ARBA" id="ARBA00001947"/>
    </source>
</evidence>
<organism evidence="6 7">
    <name type="scientific">Streptococcus massiliensis</name>
    <dbReference type="NCBI Taxonomy" id="313439"/>
    <lineage>
        <taxon>Bacteria</taxon>
        <taxon>Bacillati</taxon>
        <taxon>Bacillota</taxon>
        <taxon>Bacilli</taxon>
        <taxon>Lactobacillales</taxon>
        <taxon>Streptococcaceae</taxon>
        <taxon>Streptococcus</taxon>
    </lineage>
</organism>
<dbReference type="InterPro" id="IPR001279">
    <property type="entry name" value="Metallo-B-lactamas"/>
</dbReference>
<evidence type="ECO:0000256" key="2">
    <source>
        <dbReference type="ARBA" id="ARBA00022723"/>
    </source>
</evidence>
<dbReference type="Gene3D" id="3.60.15.10">
    <property type="entry name" value="Ribonuclease Z/Hydroxyacylglutathione hydrolase-like"/>
    <property type="match status" value="1"/>
</dbReference>
<keyword evidence="3" id="KW-0378">Hydrolase</keyword>
<dbReference type="SUPFAM" id="SSF56281">
    <property type="entry name" value="Metallo-hydrolase/oxidoreductase"/>
    <property type="match status" value="1"/>
</dbReference>
<dbReference type="InterPro" id="IPR036866">
    <property type="entry name" value="RibonucZ/Hydroxyglut_hydro"/>
</dbReference>
<dbReference type="RefSeq" id="WP_018372206.1">
    <property type="nucleotide sequence ID" value="NZ_UHFR01000005.1"/>
</dbReference>
<dbReference type="OrthoDB" id="9802248at2"/>